<evidence type="ECO:0000313" key="2">
    <source>
        <dbReference type="EMBL" id="KAH0630040.1"/>
    </source>
</evidence>
<gene>
    <name evidence="2" type="ORF">JD844_012609</name>
</gene>
<feature type="chain" id="PRO_5046698738" evidence="1">
    <location>
        <begin position="26"/>
        <end position="73"/>
    </location>
</feature>
<feature type="non-terminal residue" evidence="2">
    <location>
        <position position="1"/>
    </location>
</feature>
<dbReference type="Proteomes" id="UP000826234">
    <property type="component" value="Unassembled WGS sequence"/>
</dbReference>
<evidence type="ECO:0000256" key="1">
    <source>
        <dbReference type="SAM" id="SignalP"/>
    </source>
</evidence>
<keyword evidence="3" id="KW-1185">Reference proteome</keyword>
<organism evidence="2 3">
    <name type="scientific">Phrynosoma platyrhinos</name>
    <name type="common">Desert horned lizard</name>
    <dbReference type="NCBI Taxonomy" id="52577"/>
    <lineage>
        <taxon>Eukaryota</taxon>
        <taxon>Metazoa</taxon>
        <taxon>Chordata</taxon>
        <taxon>Craniata</taxon>
        <taxon>Vertebrata</taxon>
        <taxon>Euteleostomi</taxon>
        <taxon>Lepidosauria</taxon>
        <taxon>Squamata</taxon>
        <taxon>Bifurcata</taxon>
        <taxon>Unidentata</taxon>
        <taxon>Episquamata</taxon>
        <taxon>Toxicofera</taxon>
        <taxon>Iguania</taxon>
        <taxon>Phrynosomatidae</taxon>
        <taxon>Phrynosomatinae</taxon>
        <taxon>Phrynosoma</taxon>
    </lineage>
</organism>
<sequence>SEITFGLPFQILINMFLILLATTELKDFFAKARNGSIRLIKIVIEDGLPLMIESPVFRKQSENDLMYIKSITG</sequence>
<accession>A0ABQ7TJS0</accession>
<comment type="caution">
    <text evidence="2">The sequence shown here is derived from an EMBL/GenBank/DDBJ whole genome shotgun (WGS) entry which is preliminary data.</text>
</comment>
<protein>
    <submittedName>
        <fullName evidence="2">Uncharacterized protein</fullName>
    </submittedName>
</protein>
<dbReference type="EMBL" id="JAIPUX010000439">
    <property type="protein sequence ID" value="KAH0630040.1"/>
    <property type="molecule type" value="Genomic_DNA"/>
</dbReference>
<reference evidence="2 3" key="1">
    <citation type="journal article" date="2022" name="Gigascience">
        <title>A chromosome-level genome assembly and annotation of the desert horned lizard, Phrynosoma platyrhinos, provides insight into chromosomal rearrangements among reptiles.</title>
        <authorList>
            <person name="Koochekian N."/>
            <person name="Ascanio A."/>
            <person name="Farleigh K."/>
            <person name="Card D.C."/>
            <person name="Schield D.R."/>
            <person name="Castoe T.A."/>
            <person name="Jezkova T."/>
        </authorList>
    </citation>
    <scope>NUCLEOTIDE SEQUENCE [LARGE SCALE GENOMIC DNA]</scope>
    <source>
        <strain evidence="2">NK-2021</strain>
    </source>
</reference>
<proteinExistence type="predicted"/>
<keyword evidence="1" id="KW-0732">Signal</keyword>
<feature type="signal peptide" evidence="1">
    <location>
        <begin position="1"/>
        <end position="25"/>
    </location>
</feature>
<evidence type="ECO:0000313" key="3">
    <source>
        <dbReference type="Proteomes" id="UP000826234"/>
    </source>
</evidence>
<name>A0ABQ7TJS0_PHRPL</name>